<comment type="similarity">
    <text evidence="2 5">Belongs to the glycosyltransferase 10 family.</text>
</comment>
<accession>A0A6F9DE15</accession>
<keyword evidence="4 5" id="KW-0808">Transferase</keyword>
<dbReference type="InterPro" id="IPR001503">
    <property type="entry name" value="Glyco_trans_10"/>
</dbReference>
<dbReference type="EC" id="2.4.1.-" evidence="5"/>
<dbReference type="InterPro" id="IPR038577">
    <property type="entry name" value="GT10-like_C_sf"/>
</dbReference>
<evidence type="ECO:0000313" key="7">
    <source>
        <dbReference type="EMBL" id="CAB3247531.1"/>
    </source>
</evidence>
<keyword evidence="5" id="KW-0333">Golgi apparatus</keyword>
<dbReference type="UniPathway" id="UPA00378"/>
<keyword evidence="5" id="KW-0472">Membrane</keyword>
<dbReference type="InterPro" id="IPR055270">
    <property type="entry name" value="Glyco_tran_10_C"/>
</dbReference>
<dbReference type="GO" id="GO:0032580">
    <property type="term" value="C:Golgi cisterna membrane"/>
    <property type="evidence" value="ECO:0007669"/>
    <property type="project" value="UniProtKB-SubCell"/>
</dbReference>
<keyword evidence="5" id="KW-0812">Transmembrane</keyword>
<protein>
    <recommendedName>
        <fullName evidence="5">Fucosyltransferase</fullName>
        <ecNumber evidence="5">2.4.1.-</ecNumber>
    </recommendedName>
</protein>
<dbReference type="GO" id="GO:0046920">
    <property type="term" value="F:alpha-(1-&gt;3)-fucosyltransferase activity"/>
    <property type="evidence" value="ECO:0007669"/>
    <property type="project" value="TreeGrafter"/>
</dbReference>
<dbReference type="AlphaFoldDB" id="A0A6F9DE15"/>
<dbReference type="Gene3D" id="3.40.50.11660">
    <property type="entry name" value="Glycosyl transferase family 10, C-terminal domain"/>
    <property type="match status" value="1"/>
</dbReference>
<evidence type="ECO:0000256" key="5">
    <source>
        <dbReference type="RuleBase" id="RU003832"/>
    </source>
</evidence>
<comment type="subcellular location">
    <subcellularLocation>
        <location evidence="5">Golgi apparatus</location>
        <location evidence="5">Golgi stack membrane</location>
        <topology evidence="5">Single-pass type II membrane protein</topology>
    </subcellularLocation>
</comment>
<organism evidence="7">
    <name type="scientific">Phallusia mammillata</name>
    <dbReference type="NCBI Taxonomy" id="59560"/>
    <lineage>
        <taxon>Eukaryota</taxon>
        <taxon>Metazoa</taxon>
        <taxon>Chordata</taxon>
        <taxon>Tunicata</taxon>
        <taxon>Ascidiacea</taxon>
        <taxon>Phlebobranchia</taxon>
        <taxon>Ascidiidae</taxon>
        <taxon>Phallusia</taxon>
    </lineage>
</organism>
<dbReference type="EMBL" id="LR785303">
    <property type="protein sequence ID" value="CAB3247531.1"/>
    <property type="molecule type" value="mRNA"/>
</dbReference>
<gene>
    <name evidence="7" type="primary">Fut6-001</name>
</gene>
<evidence type="ECO:0000256" key="3">
    <source>
        <dbReference type="ARBA" id="ARBA00022676"/>
    </source>
</evidence>
<proteinExistence type="evidence at transcript level"/>
<dbReference type="SUPFAM" id="SSF53756">
    <property type="entry name" value="UDP-Glycosyltransferase/glycogen phosphorylase"/>
    <property type="match status" value="1"/>
</dbReference>
<evidence type="ECO:0000256" key="1">
    <source>
        <dbReference type="ARBA" id="ARBA00004922"/>
    </source>
</evidence>
<evidence type="ECO:0000259" key="6">
    <source>
        <dbReference type="Pfam" id="PF00852"/>
    </source>
</evidence>
<dbReference type="PANTHER" id="PTHR11929">
    <property type="entry name" value="ALPHA- 1,3 -FUCOSYLTRANSFERASE"/>
    <property type="match status" value="1"/>
</dbReference>
<comment type="pathway">
    <text evidence="1">Protein modification; protein glycosylation.</text>
</comment>
<evidence type="ECO:0000256" key="2">
    <source>
        <dbReference type="ARBA" id="ARBA00008919"/>
    </source>
</evidence>
<reference evidence="7" key="1">
    <citation type="submission" date="2020-04" db="EMBL/GenBank/DDBJ databases">
        <authorList>
            <person name="Neveu A P."/>
        </authorList>
    </citation>
    <scope>NUCLEOTIDE SEQUENCE</scope>
    <source>
        <tissue evidence="7">Whole embryo</tissue>
    </source>
</reference>
<evidence type="ECO:0000256" key="4">
    <source>
        <dbReference type="ARBA" id="ARBA00022679"/>
    </source>
</evidence>
<keyword evidence="3 5" id="KW-0328">Glycosyltransferase</keyword>
<name>A0A6F9DE15_9ASCI</name>
<feature type="domain" description="Fucosyltransferase C-terminal" evidence="6">
    <location>
        <begin position="3"/>
        <end position="144"/>
    </location>
</feature>
<sequence length="189" mass="22130">MEYVTSLINHGLDDIVLGGDCFKNRQPKFEYSKYKFYFALENAWNCRDYITEKFFYNGLISGAVPVVMGPSRDDYEAVSPPNSFIYAKDFSTPKKLVEYLKYLNKNDTAYKEYLKWTTDDLIDIPGHQRETDYCQLCRILHGINIDNIFNPIYQSHLRDIPLFGWPSKPRIVPSLAKWFYGTENSDCLK</sequence>
<dbReference type="PANTHER" id="PTHR11929:SF145">
    <property type="entry name" value="ALPHA-(1,3)-FUCOSYLTRANSFERASE FUT-1"/>
    <property type="match status" value="1"/>
</dbReference>
<dbReference type="Pfam" id="PF00852">
    <property type="entry name" value="Glyco_transf_10"/>
    <property type="match status" value="1"/>
</dbReference>